<evidence type="ECO:0000256" key="1">
    <source>
        <dbReference type="SAM" id="SignalP"/>
    </source>
</evidence>
<organism evidence="3 4">
    <name type="scientific">Alosa alosa</name>
    <name type="common">allis shad</name>
    <dbReference type="NCBI Taxonomy" id="278164"/>
    <lineage>
        <taxon>Eukaryota</taxon>
        <taxon>Metazoa</taxon>
        <taxon>Chordata</taxon>
        <taxon>Craniata</taxon>
        <taxon>Vertebrata</taxon>
        <taxon>Euteleostomi</taxon>
        <taxon>Actinopterygii</taxon>
        <taxon>Neopterygii</taxon>
        <taxon>Teleostei</taxon>
        <taxon>Clupei</taxon>
        <taxon>Clupeiformes</taxon>
        <taxon>Clupeoidei</taxon>
        <taxon>Clupeidae</taxon>
        <taxon>Alosa</taxon>
    </lineage>
</organism>
<evidence type="ECO:0000259" key="2">
    <source>
        <dbReference type="PROSITE" id="PS50835"/>
    </source>
</evidence>
<dbReference type="SUPFAM" id="SSF48726">
    <property type="entry name" value="Immunoglobulin"/>
    <property type="match status" value="2"/>
</dbReference>
<dbReference type="InterPro" id="IPR013783">
    <property type="entry name" value="Ig-like_fold"/>
</dbReference>
<dbReference type="PANTHER" id="PTHR46013">
    <property type="entry name" value="VASCULAR CELL ADHESION MOLECULE 1"/>
    <property type="match status" value="1"/>
</dbReference>
<feature type="chain" id="PRO_5043989145" description="Ig-like domain-containing protein" evidence="1">
    <location>
        <begin position="23"/>
        <end position="218"/>
    </location>
</feature>
<feature type="domain" description="Ig-like" evidence="2">
    <location>
        <begin position="126"/>
        <end position="214"/>
    </location>
</feature>
<evidence type="ECO:0000313" key="4">
    <source>
        <dbReference type="Proteomes" id="UP000823561"/>
    </source>
</evidence>
<feature type="signal peptide" evidence="1">
    <location>
        <begin position="1"/>
        <end position="22"/>
    </location>
</feature>
<dbReference type="Proteomes" id="UP000823561">
    <property type="component" value="Chromosome 7"/>
</dbReference>
<dbReference type="SMART" id="SM00409">
    <property type="entry name" value="IG"/>
    <property type="match status" value="2"/>
</dbReference>
<dbReference type="InterPro" id="IPR036179">
    <property type="entry name" value="Ig-like_dom_sf"/>
</dbReference>
<protein>
    <recommendedName>
        <fullName evidence="2">Ig-like domain-containing protein</fullName>
    </recommendedName>
</protein>
<evidence type="ECO:0000313" key="3">
    <source>
        <dbReference type="EMBL" id="KAG5278272.1"/>
    </source>
</evidence>
<keyword evidence="4" id="KW-1185">Reference proteome</keyword>
<dbReference type="Pfam" id="PF13895">
    <property type="entry name" value="Ig_2"/>
    <property type="match status" value="1"/>
</dbReference>
<keyword evidence="1" id="KW-0732">Signal</keyword>
<sequence length="218" mass="24268">MSFTKGPVILTTVFCLLSGALGQDDWGVTYSSTSICGLKGSFVDILCTYSYPSVTQITETFWHINWSPNTPTDLSLDSRYQGRVEYLGNKVNNCTLRIKNLTEGDVEEKYRFRFITDGPKDSWSGDEVSLTLTDLHITVSPESVKEGEKVTLTCNSICSLSNNPTYIWYRNSQPHKHTADNRLAKDSVSAEDAGRYSCSVQGHAIHSSPEMSLSVRCK</sequence>
<dbReference type="EMBL" id="JADWDJ010000007">
    <property type="protein sequence ID" value="KAG5278272.1"/>
    <property type="molecule type" value="Genomic_DNA"/>
</dbReference>
<name>A0AAV6GY02_9TELE</name>
<dbReference type="PANTHER" id="PTHR46013:SF4">
    <property type="entry name" value="B-CELL RECEPTOR CD22-RELATED"/>
    <property type="match status" value="1"/>
</dbReference>
<proteinExistence type="predicted"/>
<dbReference type="Gene3D" id="2.60.40.10">
    <property type="entry name" value="Immunoglobulins"/>
    <property type="match status" value="2"/>
</dbReference>
<accession>A0AAV6GY02</accession>
<dbReference type="InterPro" id="IPR007110">
    <property type="entry name" value="Ig-like_dom"/>
</dbReference>
<comment type="caution">
    <text evidence="3">The sequence shown here is derived from an EMBL/GenBank/DDBJ whole genome shotgun (WGS) entry which is preliminary data.</text>
</comment>
<dbReference type="PROSITE" id="PS50835">
    <property type="entry name" value="IG_LIKE"/>
    <property type="match status" value="1"/>
</dbReference>
<dbReference type="InterPro" id="IPR003599">
    <property type="entry name" value="Ig_sub"/>
</dbReference>
<dbReference type="AlphaFoldDB" id="A0AAV6GY02"/>
<reference evidence="3" key="1">
    <citation type="submission" date="2020-10" db="EMBL/GenBank/DDBJ databases">
        <title>Chromosome-scale genome assembly of the Allis shad, Alosa alosa.</title>
        <authorList>
            <person name="Margot Z."/>
            <person name="Christophe K."/>
            <person name="Cabau C."/>
            <person name="Louis A."/>
            <person name="Berthelot C."/>
            <person name="Parey E."/>
            <person name="Roest Crollius H."/>
            <person name="Montfort J."/>
            <person name="Robinson-Rechavi M."/>
            <person name="Bucao C."/>
            <person name="Bouchez O."/>
            <person name="Gislard M."/>
            <person name="Lluch J."/>
            <person name="Milhes M."/>
            <person name="Lampietro C."/>
            <person name="Lopez Roques C."/>
            <person name="Donnadieu C."/>
            <person name="Braasch I."/>
            <person name="Desvignes T."/>
            <person name="Postlethwait J."/>
            <person name="Bobe J."/>
            <person name="Guiguen Y."/>
        </authorList>
    </citation>
    <scope>NUCLEOTIDE SEQUENCE</scope>
    <source>
        <strain evidence="3">M-15738</strain>
        <tissue evidence="3">Blood</tissue>
    </source>
</reference>
<dbReference type="InterPro" id="IPR056386">
    <property type="entry name" value="Ig_CD22"/>
</dbReference>
<dbReference type="Pfam" id="PF24518">
    <property type="entry name" value="Ig_CD22"/>
    <property type="match status" value="1"/>
</dbReference>
<gene>
    <name evidence="3" type="ORF">AALO_G00097120</name>
</gene>